<dbReference type="Gene3D" id="2.60.40.1120">
    <property type="entry name" value="Carboxypeptidase-like, regulatory domain"/>
    <property type="match status" value="1"/>
</dbReference>
<dbReference type="Proteomes" id="UP000000663">
    <property type="component" value="Chromosome"/>
</dbReference>
<sequence>MMETRKLITGLLILATIVLAAYGAATAAVSAQAAGNSGTVTGTIYDSIGNLVPDADVYLCDDQGIVTGLTATDGNGTYTYTELDPGNYSVIVQVDGYAWHKKFRVSAGALNESNVYIPDYIHYPMVTPWPALNAKDNSTSTDNTKVATVTPTPEPARTNETIVHTAPDMSPEVESGPAGEEESGGSPLDDFINGIVSFFKSILGMPE</sequence>
<feature type="compositionally biased region" description="Polar residues" evidence="1">
    <location>
        <begin position="137"/>
        <end position="151"/>
    </location>
</feature>
<dbReference type="RefSeq" id="WP_012036213.1">
    <property type="nucleotide sequence ID" value="NC_009464.1"/>
</dbReference>
<dbReference type="GeneID" id="5145151"/>
<feature type="region of interest" description="Disordered" evidence="1">
    <location>
        <begin position="137"/>
        <end position="188"/>
    </location>
</feature>
<name>Q0W5N6_METAR</name>
<dbReference type="AlphaFoldDB" id="Q0W5N6"/>
<dbReference type="eggNOG" id="arCOG11021">
    <property type="taxonomic scope" value="Archaea"/>
</dbReference>
<gene>
    <name evidence="2" type="ORF">RCIX968</name>
</gene>
<evidence type="ECO:0000313" key="2">
    <source>
        <dbReference type="EMBL" id="CAJ36307.1"/>
    </source>
</evidence>
<accession>Q0W5N6</accession>
<evidence type="ECO:0000256" key="1">
    <source>
        <dbReference type="SAM" id="MobiDB-lite"/>
    </source>
</evidence>
<evidence type="ECO:0008006" key="4">
    <source>
        <dbReference type="Google" id="ProtNLM"/>
    </source>
</evidence>
<protein>
    <recommendedName>
        <fullName evidence="4">Carboxypeptidase regulatory-like domain-containing protein</fullName>
    </recommendedName>
</protein>
<dbReference type="Pfam" id="PF13620">
    <property type="entry name" value="CarboxypepD_reg"/>
    <property type="match status" value="1"/>
</dbReference>
<reference evidence="2 3" key="1">
    <citation type="journal article" date="2006" name="Science">
        <title>Genome of rice cluster I archaea -- the key methane producers in the rice rhizosphere.</title>
        <authorList>
            <person name="Erkel C."/>
            <person name="Kube M."/>
            <person name="Reinhardt R."/>
            <person name="Liesack W."/>
        </authorList>
    </citation>
    <scope>NUCLEOTIDE SEQUENCE [LARGE SCALE GENOMIC DNA]</scope>
    <source>
        <strain evidence="3">DSM 22066 / NBRC 105507 / MRE50</strain>
    </source>
</reference>
<dbReference type="PATRIC" id="fig|351160.9.peg.1933"/>
<evidence type="ECO:0000313" key="3">
    <source>
        <dbReference type="Proteomes" id="UP000000663"/>
    </source>
</evidence>
<dbReference type="SUPFAM" id="SSF49464">
    <property type="entry name" value="Carboxypeptidase regulatory domain-like"/>
    <property type="match status" value="1"/>
</dbReference>
<dbReference type="EMBL" id="AM114193">
    <property type="protein sequence ID" value="CAJ36307.1"/>
    <property type="molecule type" value="Genomic_DNA"/>
</dbReference>
<organism evidence="2 3">
    <name type="scientific">Methanocella arvoryzae (strain DSM 22066 / NBRC 105507 / MRE50)</name>
    <dbReference type="NCBI Taxonomy" id="351160"/>
    <lineage>
        <taxon>Archaea</taxon>
        <taxon>Methanobacteriati</taxon>
        <taxon>Methanobacteriota</taxon>
        <taxon>Stenosarchaea group</taxon>
        <taxon>Methanomicrobia</taxon>
        <taxon>Methanocellales</taxon>
        <taxon>Methanocellaceae</taxon>
        <taxon>Methanocella</taxon>
    </lineage>
</organism>
<proteinExistence type="predicted"/>
<dbReference type="InterPro" id="IPR008969">
    <property type="entry name" value="CarboxyPept-like_regulatory"/>
</dbReference>
<dbReference type="KEGG" id="rci:RCIX968"/>
<keyword evidence="3" id="KW-1185">Reference proteome</keyword>